<gene>
    <name evidence="4" type="ORF">F6X42_43345</name>
</gene>
<name>A0ABR7Q2Y1_9BURK</name>
<feature type="region of interest" description="Disordered" evidence="1">
    <location>
        <begin position="12"/>
        <end position="59"/>
    </location>
</feature>
<dbReference type="PANTHER" id="PTHR33678">
    <property type="entry name" value="BLL1576 PROTEIN"/>
    <property type="match status" value="1"/>
</dbReference>
<evidence type="ECO:0000313" key="4">
    <source>
        <dbReference type="EMBL" id="MBC8752910.1"/>
    </source>
</evidence>
<dbReference type="PANTHER" id="PTHR33678:SF1">
    <property type="entry name" value="BLL1576 PROTEIN"/>
    <property type="match status" value="1"/>
</dbReference>
<feature type="compositionally biased region" description="Basic and acidic residues" evidence="1">
    <location>
        <begin position="12"/>
        <end position="24"/>
    </location>
</feature>
<dbReference type="Pfam" id="PF03050">
    <property type="entry name" value="DDE_Tnp_IS66"/>
    <property type="match status" value="1"/>
</dbReference>
<comment type="caution">
    <text evidence="4">The sequence shown here is derived from an EMBL/GenBank/DDBJ whole genome shotgun (WGS) entry which is preliminary data.</text>
</comment>
<dbReference type="InterPro" id="IPR004291">
    <property type="entry name" value="Transposase_IS66_central"/>
</dbReference>
<evidence type="ECO:0000256" key="1">
    <source>
        <dbReference type="SAM" id="MobiDB-lite"/>
    </source>
</evidence>
<evidence type="ECO:0000313" key="5">
    <source>
        <dbReference type="Proteomes" id="UP000736373"/>
    </source>
</evidence>
<dbReference type="InterPro" id="IPR045618">
    <property type="entry name" value="DUF6444"/>
</dbReference>
<accession>A0ABR7Q2Y1</accession>
<protein>
    <submittedName>
        <fullName evidence="4">IS66 family transposase</fullName>
    </submittedName>
</protein>
<proteinExistence type="predicted"/>
<sequence length="452" mass="50010">MGLVNDLLRRVSELEARPGKDSHNSSKPPSSDGFAKKTRKTRSLREASRKKAGGQIGHEGTTLKQLERATRIVSHPLPAQCTRCHNPLPQDEARVSERRQVFDVPAPACDVIEHRTLELVCRCGQSHTSTFPAGVSGAVQYGPNLRALGVHLTQGQLLPFARAAQLIEDLHGIAVSPGTLVSWVSEARSALDSTAAVIADQLGKAPILHADESGLRVASKLHWLHVAASETHTWYGVHARRGMEAIEAHGILPRRLGVLVHDCWAPYWQLDCIHALCNAHLMRELVYVQELTGQVWPQRMKDFLLNANVLCEAARHRQIPLSTEDIAALSSHYDAILCEGERLNPQVTKPAGKRGRSKQSTAFNLLRRLRQHADAVLLFIRDPAVPFTNNLGERAVRMPKVKQKISGCFRTLDGAENFCVIRSCLDTLHKQGHRMLDVLRRAFAGDPIRPAT</sequence>
<organism evidence="4 5">
    <name type="scientific">Paraburkholderia podalyriae</name>
    <dbReference type="NCBI Taxonomy" id="1938811"/>
    <lineage>
        <taxon>Bacteria</taxon>
        <taxon>Pseudomonadati</taxon>
        <taxon>Pseudomonadota</taxon>
        <taxon>Betaproteobacteria</taxon>
        <taxon>Burkholderiales</taxon>
        <taxon>Burkholderiaceae</taxon>
        <taxon>Paraburkholderia</taxon>
    </lineage>
</organism>
<feature type="domain" description="Transposase IS66 central" evidence="2">
    <location>
        <begin position="139"/>
        <end position="416"/>
    </location>
</feature>
<reference evidence="4 5" key="1">
    <citation type="submission" date="2019-09" db="EMBL/GenBank/DDBJ databases">
        <title>Paraburkholderia podalyriae sp. nov., A South African Podalyria-associated rhizobium.</title>
        <authorList>
            <person name="Mavima L."/>
            <person name="Beukes C.W."/>
            <person name="Palmer M."/>
            <person name="De Meyer S.E."/>
            <person name="James E.K."/>
            <person name="Maluk M."/>
            <person name="Avontuur J.R."/>
            <person name="Chan W.Y."/>
            <person name="Venter S.N."/>
            <person name="Steenkamp E.T."/>
        </authorList>
    </citation>
    <scope>NUCLEOTIDE SEQUENCE [LARGE SCALE GENOMIC DNA]</scope>
    <source>
        <strain evidence="4 5">WC7.3b</strain>
    </source>
</reference>
<dbReference type="Pfam" id="PF20042">
    <property type="entry name" value="DUF6444"/>
    <property type="match status" value="1"/>
</dbReference>
<evidence type="ECO:0000259" key="2">
    <source>
        <dbReference type="Pfam" id="PF03050"/>
    </source>
</evidence>
<dbReference type="Proteomes" id="UP000736373">
    <property type="component" value="Unassembled WGS sequence"/>
</dbReference>
<dbReference type="InterPro" id="IPR052344">
    <property type="entry name" value="Transposase-related"/>
</dbReference>
<evidence type="ECO:0000259" key="3">
    <source>
        <dbReference type="Pfam" id="PF20042"/>
    </source>
</evidence>
<keyword evidence="5" id="KW-1185">Reference proteome</keyword>
<feature type="domain" description="DUF6444" evidence="3">
    <location>
        <begin position="5"/>
        <end position="62"/>
    </location>
</feature>
<dbReference type="NCBIfam" id="NF033517">
    <property type="entry name" value="transpos_IS66"/>
    <property type="match status" value="1"/>
</dbReference>
<dbReference type="EMBL" id="VZQQ01000210">
    <property type="protein sequence ID" value="MBC8752910.1"/>
    <property type="molecule type" value="Genomic_DNA"/>
</dbReference>